<dbReference type="STRING" id="570156.AOG27_13190"/>
<dbReference type="EMBL" id="LJTC01000008">
    <property type="protein sequence ID" value="KPM83029.1"/>
    <property type="molecule type" value="Genomic_DNA"/>
</dbReference>
<dbReference type="PATRIC" id="fig|570156.3.peg.3740"/>
<dbReference type="AlphaFoldDB" id="A0A0P7D3W4"/>
<dbReference type="InterPro" id="IPR043128">
    <property type="entry name" value="Rev_trsase/Diguanyl_cyclase"/>
</dbReference>
<evidence type="ECO:0000313" key="2">
    <source>
        <dbReference type="EMBL" id="KPM83029.1"/>
    </source>
</evidence>
<dbReference type="Pfam" id="PF00990">
    <property type="entry name" value="GGDEF"/>
    <property type="match status" value="1"/>
</dbReference>
<organism evidence="2 3">
    <name type="scientific">Pseudoalteromonas lipolytica</name>
    <dbReference type="NCBI Taxonomy" id="570156"/>
    <lineage>
        <taxon>Bacteria</taxon>
        <taxon>Pseudomonadati</taxon>
        <taxon>Pseudomonadota</taxon>
        <taxon>Gammaproteobacteria</taxon>
        <taxon>Alteromonadales</taxon>
        <taxon>Pseudoalteromonadaceae</taxon>
        <taxon>Pseudoalteromonas</taxon>
    </lineage>
</organism>
<feature type="domain" description="GGDEF" evidence="1">
    <location>
        <begin position="34"/>
        <end position="96"/>
    </location>
</feature>
<dbReference type="Proteomes" id="UP000050378">
    <property type="component" value="Unassembled WGS sequence"/>
</dbReference>
<dbReference type="InterPro" id="IPR029787">
    <property type="entry name" value="Nucleotide_cyclase"/>
</dbReference>
<sequence length="100" mass="11170">MLARTSAKLILWIIIPDGVTFKMFRIFCFLLFSSQLAATEVENEINKVFQGFTTKAEDISATISLGVIEIAPNETSEQAAKRVDLHLYEAKRGGRNTVFS</sequence>
<protein>
    <recommendedName>
        <fullName evidence="1">GGDEF domain-containing protein</fullName>
    </recommendedName>
</protein>
<name>A0A0P7D3W4_9GAMM</name>
<gene>
    <name evidence="2" type="ORF">AOG27_13190</name>
</gene>
<dbReference type="SUPFAM" id="SSF55073">
    <property type="entry name" value="Nucleotide cyclase"/>
    <property type="match status" value="1"/>
</dbReference>
<comment type="caution">
    <text evidence="2">The sequence shown here is derived from an EMBL/GenBank/DDBJ whole genome shotgun (WGS) entry which is preliminary data.</text>
</comment>
<accession>A0A0P7D3W4</accession>
<evidence type="ECO:0000313" key="3">
    <source>
        <dbReference type="Proteomes" id="UP000050378"/>
    </source>
</evidence>
<evidence type="ECO:0000259" key="1">
    <source>
        <dbReference type="Pfam" id="PF00990"/>
    </source>
</evidence>
<proteinExistence type="predicted"/>
<reference evidence="2 3" key="1">
    <citation type="submission" date="2015-09" db="EMBL/GenBank/DDBJ databases">
        <title>Draft Genome Sequence of Pseudoalteromonas lipolytica UCD-48B.</title>
        <authorList>
            <person name="Krusor M."/>
            <person name="Coil D.A."/>
            <person name="Lang J.M."/>
            <person name="Eisen J.A."/>
            <person name="Alexiev A."/>
        </authorList>
    </citation>
    <scope>NUCLEOTIDE SEQUENCE [LARGE SCALE GENOMIC DNA]</scope>
    <source>
        <strain evidence="2 3">UCD-48B</strain>
    </source>
</reference>
<dbReference type="InterPro" id="IPR000160">
    <property type="entry name" value="GGDEF_dom"/>
</dbReference>
<dbReference type="Gene3D" id="3.30.70.270">
    <property type="match status" value="1"/>
</dbReference>